<evidence type="ECO:0000256" key="3">
    <source>
        <dbReference type="ARBA" id="ARBA00022692"/>
    </source>
</evidence>
<evidence type="ECO:0000256" key="6">
    <source>
        <dbReference type="ARBA" id="ARBA00023136"/>
    </source>
</evidence>
<dbReference type="GO" id="GO:0030258">
    <property type="term" value="P:lipid modification"/>
    <property type="evidence" value="ECO:0007669"/>
    <property type="project" value="TreeGrafter"/>
</dbReference>
<dbReference type="InParanoid" id="L8Y4U4"/>
<gene>
    <name evidence="9" type="ORF">TREES_T100021174</name>
</gene>
<evidence type="ECO:0000256" key="5">
    <source>
        <dbReference type="ARBA" id="ARBA00022989"/>
    </source>
</evidence>
<evidence type="ECO:0000256" key="8">
    <source>
        <dbReference type="SAM" id="Phobius"/>
    </source>
</evidence>
<keyword evidence="4" id="KW-0256">Endoplasmic reticulum</keyword>
<feature type="transmembrane region" description="Helical" evidence="8">
    <location>
        <begin position="338"/>
        <end position="361"/>
    </location>
</feature>
<dbReference type="PANTHER" id="PTHR13906:SF3">
    <property type="entry name" value="GHRELIN O-ACYLTRANSFERASE"/>
    <property type="match status" value="1"/>
</dbReference>
<keyword evidence="6 8" id="KW-0472">Membrane</keyword>
<dbReference type="EMBL" id="KB365409">
    <property type="protein sequence ID" value="ELV11297.1"/>
    <property type="molecule type" value="Genomic_DNA"/>
</dbReference>
<keyword evidence="2 9" id="KW-0808">Transferase</keyword>
<dbReference type="Pfam" id="PF03062">
    <property type="entry name" value="MBOAT"/>
    <property type="match status" value="1"/>
</dbReference>
<dbReference type="GO" id="GO:0005789">
    <property type="term" value="C:endoplasmic reticulum membrane"/>
    <property type="evidence" value="ECO:0007669"/>
    <property type="project" value="UniProtKB-SubCell"/>
</dbReference>
<dbReference type="GO" id="GO:0016412">
    <property type="term" value="F:serine O-acyltransferase activity"/>
    <property type="evidence" value="ECO:0007669"/>
    <property type="project" value="TreeGrafter"/>
</dbReference>
<evidence type="ECO:0000313" key="9">
    <source>
        <dbReference type="EMBL" id="ELV11297.1"/>
    </source>
</evidence>
<keyword evidence="10" id="KW-1185">Reference proteome</keyword>
<proteinExistence type="predicted"/>
<name>L8Y4U4_TUPCH</name>
<reference evidence="10" key="1">
    <citation type="submission" date="2012-07" db="EMBL/GenBank/DDBJ databases">
        <title>Genome of the Chinese tree shrew, a rising model animal genetically related to primates.</title>
        <authorList>
            <person name="Zhang G."/>
            <person name="Fan Y."/>
            <person name="Yao Y."/>
            <person name="Huang Z."/>
        </authorList>
    </citation>
    <scope>NUCLEOTIDE SEQUENCE [LARGE SCALE GENOMIC DNA]</scope>
</reference>
<dbReference type="Proteomes" id="UP000011518">
    <property type="component" value="Unassembled WGS sequence"/>
</dbReference>
<keyword evidence="5 8" id="KW-1133">Transmembrane helix</keyword>
<dbReference type="STRING" id="246437.L8Y4U4"/>
<evidence type="ECO:0000256" key="2">
    <source>
        <dbReference type="ARBA" id="ARBA00022679"/>
    </source>
</evidence>
<evidence type="ECO:0000256" key="7">
    <source>
        <dbReference type="ARBA" id="ARBA00023315"/>
    </source>
</evidence>
<dbReference type="PANTHER" id="PTHR13906">
    <property type="entry name" value="PORCUPINE"/>
    <property type="match status" value="1"/>
</dbReference>
<dbReference type="AlphaFoldDB" id="L8Y4U4"/>
<evidence type="ECO:0000256" key="1">
    <source>
        <dbReference type="ARBA" id="ARBA00004477"/>
    </source>
</evidence>
<comment type="subcellular location">
    <subcellularLocation>
        <location evidence="1">Endoplasmic reticulum membrane</location>
        <topology evidence="1">Multi-pass membrane protein</topology>
    </subcellularLocation>
</comment>
<keyword evidence="7 9" id="KW-0012">Acyltransferase</keyword>
<organism evidence="9 10">
    <name type="scientific">Tupaia chinensis</name>
    <name type="common">Chinese tree shrew</name>
    <name type="synonym">Tupaia belangeri chinensis</name>
    <dbReference type="NCBI Taxonomy" id="246437"/>
    <lineage>
        <taxon>Eukaryota</taxon>
        <taxon>Metazoa</taxon>
        <taxon>Chordata</taxon>
        <taxon>Craniata</taxon>
        <taxon>Vertebrata</taxon>
        <taxon>Euteleostomi</taxon>
        <taxon>Mammalia</taxon>
        <taxon>Eutheria</taxon>
        <taxon>Euarchontoglires</taxon>
        <taxon>Scandentia</taxon>
        <taxon>Tupaiidae</taxon>
        <taxon>Tupaia</taxon>
    </lineage>
</organism>
<sequence>MGKGTVEWLLRGLCSRFCTALSALMLLTQRVTSLSLDICEGKVATAGPRSRSSWSGNLGEALTYLSYLLFFPALLGGPLCSFQTFQARVCNGSPAGPGHAARALAWPGLQLLSLEGLKVAVRVLLGASPGLAGCRQLECVLVVWATAGFFKLTYYSHWTLDAALLQAAGFEPVCEEQGPDADIWTLETAHRISVFTRAWNRSTARWLRRLVFQRSARWRRALTFAFSAWWHGLHPGQALGFLCWAVAVEGHQLRSARWRRALTFAFSAWWHGLHPGQALGFLCWAVAVEADHLVHAYARKWASSGPPRLLCRVLGWVHTQLTTAYILLAVQAHCPTTLWQLCTSCGIVFPLAHCLVLLLFAKGKRKWD</sequence>
<dbReference type="InterPro" id="IPR049941">
    <property type="entry name" value="LPLAT_7/PORCN-like"/>
</dbReference>
<dbReference type="InterPro" id="IPR004299">
    <property type="entry name" value="MBOAT_fam"/>
</dbReference>
<reference evidence="10" key="2">
    <citation type="journal article" date="2013" name="Nat. Commun.">
        <title>Genome of the Chinese tree shrew.</title>
        <authorList>
            <person name="Fan Y."/>
            <person name="Huang Z.Y."/>
            <person name="Cao C.C."/>
            <person name="Chen C.S."/>
            <person name="Chen Y.X."/>
            <person name="Fan D.D."/>
            <person name="He J."/>
            <person name="Hou H.L."/>
            <person name="Hu L."/>
            <person name="Hu X.T."/>
            <person name="Jiang X.T."/>
            <person name="Lai R."/>
            <person name="Lang Y.S."/>
            <person name="Liang B."/>
            <person name="Liao S.G."/>
            <person name="Mu D."/>
            <person name="Ma Y.Y."/>
            <person name="Niu Y.Y."/>
            <person name="Sun X.Q."/>
            <person name="Xia J.Q."/>
            <person name="Xiao J."/>
            <person name="Xiong Z.Q."/>
            <person name="Xu L."/>
            <person name="Yang L."/>
            <person name="Zhang Y."/>
            <person name="Zhao W."/>
            <person name="Zhao X.D."/>
            <person name="Zheng Y.T."/>
            <person name="Zhou J.M."/>
            <person name="Zhu Y.B."/>
            <person name="Zhang G.J."/>
            <person name="Wang J."/>
            <person name="Yao Y.G."/>
        </authorList>
    </citation>
    <scope>NUCLEOTIDE SEQUENCE [LARGE SCALE GENOMIC DNA]</scope>
</reference>
<dbReference type="FunCoup" id="L8Y4U4">
    <property type="interactions" value="23"/>
</dbReference>
<accession>L8Y4U4</accession>
<protein>
    <submittedName>
        <fullName evidence="9">Ghrelin O-acyltransferase</fullName>
    </submittedName>
</protein>
<keyword evidence="3 8" id="KW-0812">Transmembrane</keyword>
<evidence type="ECO:0000256" key="4">
    <source>
        <dbReference type="ARBA" id="ARBA00022824"/>
    </source>
</evidence>
<evidence type="ECO:0000313" key="10">
    <source>
        <dbReference type="Proteomes" id="UP000011518"/>
    </source>
</evidence>